<sequence>MRKKMISLALFASALFMLSSCSTYLTPAILGNNMGYLPKAMVADSLKVLTSVSGSFAGAASPVLGSVAFEMGMLSINRSHTFKKFNISYGVFGYLGKAELVRDDNFTSGSSDYLQSFKKNINGLGLRTSAGFHTTSTNGNTDFRFINWENAISNESGEYADLRSAIYDNNIYKYTNVTNKNIIWTTGLSSEIIWRARRNHDIKHAFRLFVGGNPGLASSFKYDKDVDSHTIGASSIGWTFNYFLSVKKFTLSIETANNVNYAQKISVGYAF</sequence>
<gene>
    <name evidence="2" type="ORF">EZJ43_12065</name>
</gene>
<name>A0A4R5MJH7_9SPHI</name>
<evidence type="ECO:0000313" key="2">
    <source>
        <dbReference type="EMBL" id="TDG35750.1"/>
    </source>
</evidence>
<proteinExistence type="predicted"/>
<dbReference type="Proteomes" id="UP000295668">
    <property type="component" value="Unassembled WGS sequence"/>
</dbReference>
<evidence type="ECO:0000313" key="3">
    <source>
        <dbReference type="Proteomes" id="UP000295668"/>
    </source>
</evidence>
<feature type="signal peptide" evidence="1">
    <location>
        <begin position="1"/>
        <end position="27"/>
    </location>
</feature>
<dbReference type="RefSeq" id="WP_133262972.1">
    <property type="nucleotide sequence ID" value="NZ_SJCY01000008.1"/>
</dbReference>
<evidence type="ECO:0008006" key="4">
    <source>
        <dbReference type="Google" id="ProtNLM"/>
    </source>
</evidence>
<dbReference type="PROSITE" id="PS51257">
    <property type="entry name" value="PROKAR_LIPOPROTEIN"/>
    <property type="match status" value="1"/>
</dbReference>
<organism evidence="2 3">
    <name type="scientific">Pedobacter changchengzhani</name>
    <dbReference type="NCBI Taxonomy" id="2529274"/>
    <lineage>
        <taxon>Bacteria</taxon>
        <taxon>Pseudomonadati</taxon>
        <taxon>Bacteroidota</taxon>
        <taxon>Sphingobacteriia</taxon>
        <taxon>Sphingobacteriales</taxon>
        <taxon>Sphingobacteriaceae</taxon>
        <taxon>Pedobacter</taxon>
    </lineage>
</organism>
<dbReference type="EMBL" id="SJCY01000008">
    <property type="protein sequence ID" value="TDG35750.1"/>
    <property type="molecule type" value="Genomic_DNA"/>
</dbReference>
<keyword evidence="3" id="KW-1185">Reference proteome</keyword>
<dbReference type="AlphaFoldDB" id="A0A4R5MJH7"/>
<accession>A0A4R5MJH7</accession>
<dbReference type="OrthoDB" id="792799at2"/>
<comment type="caution">
    <text evidence="2">The sequence shown here is derived from an EMBL/GenBank/DDBJ whole genome shotgun (WGS) entry which is preliminary data.</text>
</comment>
<feature type="chain" id="PRO_5020631179" description="Lipoprotein" evidence="1">
    <location>
        <begin position="28"/>
        <end position="271"/>
    </location>
</feature>
<reference evidence="2 3" key="1">
    <citation type="submission" date="2019-02" db="EMBL/GenBank/DDBJ databases">
        <title>Pedobacter sp. nov., a novel speices isolated from soil of pinguins habitat in Antarcitica.</title>
        <authorList>
            <person name="He R.-H."/>
        </authorList>
    </citation>
    <scope>NUCLEOTIDE SEQUENCE [LARGE SCALE GENOMIC DNA]</scope>
    <source>
        <strain evidence="2 3">E01020</strain>
    </source>
</reference>
<keyword evidence="1" id="KW-0732">Signal</keyword>
<evidence type="ECO:0000256" key="1">
    <source>
        <dbReference type="SAM" id="SignalP"/>
    </source>
</evidence>
<protein>
    <recommendedName>
        <fullName evidence="4">Lipoprotein</fullName>
    </recommendedName>
</protein>